<sequence>MEKDHQMRVLHRERQVLSEGFLGDAAAISRGVLIGIILSTEEVAESKIELDELEREQEKKKE</sequence>
<reference evidence="1 2" key="1">
    <citation type="submission" date="2024-04" db="EMBL/GenBank/DDBJ databases">
        <title>Defined microbial consortia suppress multidrug-resistant proinflammatory Enterobacteriaceae via ecological control.</title>
        <authorList>
            <person name="Furuichi M."/>
            <person name="Kawaguchi T."/>
            <person name="Pust M."/>
            <person name="Yasuma K."/>
            <person name="Plichta D."/>
            <person name="Hasegawa N."/>
            <person name="Ohya T."/>
            <person name="Bhattarai S."/>
            <person name="Sasajima S."/>
            <person name="Aoto Y."/>
            <person name="Tuganbaev T."/>
            <person name="Yaginuma M."/>
            <person name="Ueda M."/>
            <person name="Okahashi N."/>
            <person name="Amafuji K."/>
            <person name="Kiridooshi Y."/>
            <person name="Sugita K."/>
            <person name="Strazar M."/>
            <person name="Skelly A."/>
            <person name="Suda W."/>
            <person name="Hattori M."/>
            <person name="Nakamoto N."/>
            <person name="Caballero S."/>
            <person name="Norman J."/>
            <person name="Olle B."/>
            <person name="Tanoue T."/>
            <person name="Arita M."/>
            <person name="Bucci V."/>
            <person name="Atarashi K."/>
            <person name="Xavier R."/>
            <person name="Honda K."/>
        </authorList>
    </citation>
    <scope>NUCLEOTIDE SEQUENCE [LARGE SCALE GENOMIC DNA]</scope>
    <source>
        <strain evidence="2">k04-0078-D8-1</strain>
    </source>
</reference>
<keyword evidence="2" id="KW-1185">Reference proteome</keyword>
<comment type="caution">
    <text evidence="1">The sequence shown here is derived from an EMBL/GenBank/DDBJ whole genome shotgun (WGS) entry which is preliminary data.</text>
</comment>
<dbReference type="EMBL" id="BAABYW010000001">
    <property type="protein sequence ID" value="GAA6410191.1"/>
    <property type="molecule type" value="Genomic_DNA"/>
</dbReference>
<organism evidence="1 2">
    <name type="scientific">Blautia hominis</name>
    <dbReference type="NCBI Taxonomy" id="2025493"/>
    <lineage>
        <taxon>Bacteria</taxon>
        <taxon>Bacillati</taxon>
        <taxon>Bacillota</taxon>
        <taxon>Clostridia</taxon>
        <taxon>Lachnospirales</taxon>
        <taxon>Lachnospiraceae</taxon>
        <taxon>Blautia</taxon>
    </lineage>
</organism>
<evidence type="ECO:0000313" key="2">
    <source>
        <dbReference type="Proteomes" id="UP001600943"/>
    </source>
</evidence>
<gene>
    <name evidence="1" type="ORF">K040078D81_43080</name>
</gene>
<name>A0ABQ0BFG0_9FIRM</name>
<protein>
    <submittedName>
        <fullName evidence="1">Uncharacterized protein</fullName>
    </submittedName>
</protein>
<proteinExistence type="predicted"/>
<dbReference type="RefSeq" id="WP_278885748.1">
    <property type="nucleotide sequence ID" value="NZ_BAABYW010000001.1"/>
</dbReference>
<accession>A0ABQ0BFG0</accession>
<dbReference type="Proteomes" id="UP001600943">
    <property type="component" value="Unassembled WGS sequence"/>
</dbReference>
<evidence type="ECO:0000313" key="1">
    <source>
        <dbReference type="EMBL" id="GAA6410191.1"/>
    </source>
</evidence>